<evidence type="ECO:0000313" key="3">
    <source>
        <dbReference type="Proteomes" id="UP000294947"/>
    </source>
</evidence>
<dbReference type="Proteomes" id="UP000294947">
    <property type="component" value="Unassembled WGS sequence"/>
</dbReference>
<proteinExistence type="predicted"/>
<reference evidence="2 3" key="1">
    <citation type="submission" date="2019-03" db="EMBL/GenBank/DDBJ databases">
        <title>Draft genome sequences of novel Actinobacteria.</title>
        <authorList>
            <person name="Sahin N."/>
            <person name="Ay H."/>
            <person name="Saygin H."/>
        </authorList>
    </citation>
    <scope>NUCLEOTIDE SEQUENCE [LARGE SCALE GENOMIC DNA]</scope>
    <source>
        <strain evidence="2 3">7K502</strain>
    </source>
</reference>
<name>A0A4V2YIM4_9PSEU</name>
<protein>
    <submittedName>
        <fullName evidence="2">Uncharacterized protein</fullName>
    </submittedName>
</protein>
<dbReference type="EMBL" id="SMKW01000123">
    <property type="protein sequence ID" value="TDD35497.1"/>
    <property type="molecule type" value="Genomic_DNA"/>
</dbReference>
<keyword evidence="3" id="KW-1185">Reference proteome</keyword>
<gene>
    <name evidence="2" type="ORF">E1288_43130</name>
</gene>
<feature type="region of interest" description="Disordered" evidence="1">
    <location>
        <begin position="1"/>
        <end position="26"/>
    </location>
</feature>
<organism evidence="2 3">
    <name type="scientific">Saccharopolyspora elongata</name>
    <dbReference type="NCBI Taxonomy" id="2530387"/>
    <lineage>
        <taxon>Bacteria</taxon>
        <taxon>Bacillati</taxon>
        <taxon>Actinomycetota</taxon>
        <taxon>Actinomycetes</taxon>
        <taxon>Pseudonocardiales</taxon>
        <taxon>Pseudonocardiaceae</taxon>
        <taxon>Saccharopolyspora</taxon>
    </lineage>
</organism>
<dbReference type="AlphaFoldDB" id="A0A4V2YIM4"/>
<evidence type="ECO:0000313" key="2">
    <source>
        <dbReference type="EMBL" id="TDD35497.1"/>
    </source>
</evidence>
<evidence type="ECO:0000256" key="1">
    <source>
        <dbReference type="SAM" id="MobiDB-lite"/>
    </source>
</evidence>
<comment type="caution">
    <text evidence="2">The sequence shown here is derived from an EMBL/GenBank/DDBJ whole genome shotgun (WGS) entry which is preliminary data.</text>
</comment>
<sequence>MTEPTRRRQRPRRSTAASQQLEKMRQANAAQRAAYLAREERVEEALVEYAHGMAEIQAAESLRDDKVTRLQRKIDELKANTEKKVVAARDRQAAAAWVIHCADRTVEQVGETLHVSEREARRLIAAGRKAADADEERQETDSLQATSGSRPEAATQDPEPSTPSSRSEEQHPSTTEPGHDGTYPIGTPSIPDEGDYDM</sequence>
<accession>A0A4V2YIM4</accession>
<feature type="region of interest" description="Disordered" evidence="1">
    <location>
        <begin position="126"/>
        <end position="198"/>
    </location>
</feature>
<dbReference type="OrthoDB" id="3700007at2"/>
<dbReference type="RefSeq" id="WP_132494690.1">
    <property type="nucleotide sequence ID" value="NZ_SMKW01000123.1"/>
</dbReference>